<protein>
    <submittedName>
        <fullName evidence="2">DUF456 domain-containing protein</fullName>
    </submittedName>
</protein>
<keyword evidence="1" id="KW-0812">Transmembrane</keyword>
<evidence type="ECO:0000256" key="1">
    <source>
        <dbReference type="SAM" id="Phobius"/>
    </source>
</evidence>
<reference evidence="2 3" key="1">
    <citation type="submission" date="2020-10" db="EMBL/GenBank/DDBJ databases">
        <title>Streptomyces chromofuscus complate genome analysis.</title>
        <authorList>
            <person name="Anwar N."/>
        </authorList>
    </citation>
    <scope>NUCLEOTIDE SEQUENCE [LARGE SCALE GENOMIC DNA]</scope>
    <source>
        <strain evidence="2 3">DSM 40273</strain>
    </source>
</reference>
<dbReference type="Pfam" id="PF04306">
    <property type="entry name" value="DUF456"/>
    <property type="match status" value="1"/>
</dbReference>
<accession>A0A7M2T4T1</accession>
<evidence type="ECO:0000313" key="3">
    <source>
        <dbReference type="Proteomes" id="UP000594008"/>
    </source>
</evidence>
<dbReference type="InterPro" id="IPR007403">
    <property type="entry name" value="DUF456"/>
</dbReference>
<keyword evidence="1" id="KW-0472">Membrane</keyword>
<dbReference type="EMBL" id="CP063374">
    <property type="protein sequence ID" value="QOV43687.1"/>
    <property type="molecule type" value="Genomic_DNA"/>
</dbReference>
<evidence type="ECO:0000313" key="2">
    <source>
        <dbReference type="EMBL" id="QOV43687.1"/>
    </source>
</evidence>
<dbReference type="Proteomes" id="UP000594008">
    <property type="component" value="Chromosome"/>
</dbReference>
<dbReference type="KEGG" id="schf:IPT68_28860"/>
<keyword evidence="3" id="KW-1185">Reference proteome</keyword>
<proteinExistence type="predicted"/>
<feature type="transmembrane region" description="Helical" evidence="1">
    <location>
        <begin position="46"/>
        <end position="68"/>
    </location>
</feature>
<dbReference type="RefSeq" id="WP_189702090.1">
    <property type="nucleotide sequence ID" value="NZ_BMTA01000038.1"/>
</dbReference>
<feature type="transmembrane region" description="Helical" evidence="1">
    <location>
        <begin position="6"/>
        <end position="39"/>
    </location>
</feature>
<dbReference type="AlphaFoldDB" id="A0A7M2T4T1"/>
<feature type="transmembrane region" description="Helical" evidence="1">
    <location>
        <begin position="88"/>
        <end position="112"/>
    </location>
</feature>
<feature type="transmembrane region" description="Helical" evidence="1">
    <location>
        <begin position="139"/>
        <end position="159"/>
    </location>
</feature>
<keyword evidence="1" id="KW-1133">Transmembrane helix</keyword>
<organism evidence="2 3">
    <name type="scientific">Streptomyces chromofuscus</name>
    <dbReference type="NCBI Taxonomy" id="42881"/>
    <lineage>
        <taxon>Bacteria</taxon>
        <taxon>Bacillati</taxon>
        <taxon>Actinomycetota</taxon>
        <taxon>Actinomycetes</taxon>
        <taxon>Kitasatosporales</taxon>
        <taxon>Streptomycetaceae</taxon>
        <taxon>Streptomyces</taxon>
    </lineage>
</organism>
<name>A0A7M2T4T1_STRCW</name>
<gene>
    <name evidence="2" type="ORF">IPT68_28860</name>
</gene>
<sequence>MGVWQLLLTGLLMLAGLCGVLVPGVPGSWLVWAAVMWWALQDARPVAWAVLVGATVALLLAQVVRWALPPRRVRESGATPRMAVYAGLGALAGFCVVPVLGAIPGFMAGIYLCERLRLGRHAEALAALRTAMRSGGSSVLAELFTCLLIMGAWLGAVIWG</sequence>